<protein>
    <submittedName>
        <fullName evidence="1">Glycosylphosphatidylinositol (GPI) anchor assembly protein</fullName>
    </submittedName>
</protein>
<accession>A0ACC3A244</accession>
<comment type="caution">
    <text evidence="1">The sequence shown here is derived from an EMBL/GenBank/DDBJ whole genome shotgun (WGS) entry which is preliminary data.</text>
</comment>
<organism evidence="1 2">
    <name type="scientific">Neophaeococcomyces mojaviensis</name>
    <dbReference type="NCBI Taxonomy" id="3383035"/>
    <lineage>
        <taxon>Eukaryota</taxon>
        <taxon>Fungi</taxon>
        <taxon>Dikarya</taxon>
        <taxon>Ascomycota</taxon>
        <taxon>Pezizomycotina</taxon>
        <taxon>Eurotiomycetes</taxon>
        <taxon>Chaetothyriomycetidae</taxon>
        <taxon>Chaetothyriales</taxon>
        <taxon>Chaetothyriales incertae sedis</taxon>
        <taxon>Neophaeococcomyces</taxon>
    </lineage>
</organism>
<proteinExistence type="predicted"/>
<gene>
    <name evidence="1" type="primary">GPI11</name>
    <name evidence="1" type="ORF">H2198_006692</name>
</gene>
<keyword evidence="2" id="KW-1185">Reference proteome</keyword>
<dbReference type="EMBL" id="JAPDRQ010000127">
    <property type="protein sequence ID" value="KAJ9654232.1"/>
    <property type="molecule type" value="Genomic_DNA"/>
</dbReference>
<dbReference type="Proteomes" id="UP001172386">
    <property type="component" value="Unassembled WGS sequence"/>
</dbReference>
<reference evidence="1" key="1">
    <citation type="submission" date="2022-10" db="EMBL/GenBank/DDBJ databases">
        <title>Culturing micro-colonial fungi from biological soil crusts in the Mojave desert and describing Neophaeococcomyces mojavensis, and introducing the new genera and species Taxawa tesnikishii.</title>
        <authorList>
            <person name="Kurbessoian T."/>
            <person name="Stajich J.E."/>
        </authorList>
    </citation>
    <scope>NUCLEOTIDE SEQUENCE</scope>
    <source>
        <strain evidence="1">JES_112</strain>
    </source>
</reference>
<name>A0ACC3A244_9EURO</name>
<evidence type="ECO:0000313" key="1">
    <source>
        <dbReference type="EMBL" id="KAJ9654232.1"/>
    </source>
</evidence>
<evidence type="ECO:0000313" key="2">
    <source>
        <dbReference type="Proteomes" id="UP001172386"/>
    </source>
</evidence>
<sequence length="317" mass="33633">MSSTLINILPETRHVPAAQRLLQPKTNAIPLLQSDAARYYSYAHTVQLLAYYYLRSGALVSDPLPTLIQDLIPLAITQCLFCAICLPSVGNWSSGTNAGELIKGSASAGGVKSHKPGAGTPKKKLGVSGVGKSSGKPASAADASKDAGGSWSSRLLPTILALMLSFLMPPVPLMALALILGAPLYPTNLLPHTLALATHVSLLATLPIFYTHGVSAAAWKDVSAAWLPFDEAGVWAGTVGAMVGGWFGAVPIALDWDREWQKWPCTVLWGAVLGWGIGRSLTNVLRLGIGRRIDLSVTEYIPSEVEKSDAEEQKKND</sequence>